<dbReference type="NCBIfam" id="TIGR04183">
    <property type="entry name" value="Por_Secre_tail"/>
    <property type="match status" value="1"/>
</dbReference>
<gene>
    <name evidence="2" type="ORF">I2H31_16105</name>
</gene>
<dbReference type="Proteomes" id="UP000618931">
    <property type="component" value="Unassembled WGS sequence"/>
</dbReference>
<name>A0ABS0I7X4_9BACT</name>
<feature type="signal peptide" evidence="1">
    <location>
        <begin position="1"/>
        <end position="38"/>
    </location>
</feature>
<keyword evidence="3" id="KW-1185">Reference proteome</keyword>
<dbReference type="RefSeq" id="WP_196294074.1">
    <property type="nucleotide sequence ID" value="NZ_JADQDM010000008.1"/>
</dbReference>
<sequence>MQTLTFTQKLLRQRSFFSFLLPLLAIFAALGSSQKVSAQAYAFSNLTLTARTTSAATSSTNTYYVRRTSTSQPLFAGTALGGTSGGSAVKFDPANGGVLTLDASAIQAAGAGSPSGLPITSANLFYRVYLVGTGAGQMPSYSVANLADQGNNTNFANNSINVNLLTQPQVLGGGDYAVEIYFVYTYNDPVDGPTQVQSPGSGTAIAFFSLVSPAVTPPGGSTTWISTTSNDWTLAANWSNGVPTRFSDAIIPEKNSTNTNTVTPALLNPDPNLYEVRTITLNGTSNATRALLRIGQTTGGGTIGATLNVYGDLNTFSGGILAAQTGANGVPNPALNSTIALKGGDQVIRGLLEIADIRIEGTGVKAVVNAINASNVFVFSPGVSAIVRTVSENRNPVTGVSTYPLNTTKTSNVNLKSTGVLLGETNTAFIEGVALADRNLQAGVTQTFGNIGVDITPNRDITGPTVQITRTVGDPLSGPIGNNARPVKRQYGVSGDVNNAPTLSTVVFHYLDRPDELNGNDENNLVLFRTANNGIPYDPLGGQVNTAANTVTRDFVANINTITLGDKNNPLPVTLTSFEAKKVGTNALLTWQSANERNNKGYNVQVSTDGKSFRTLGFVSSESPNSTTQREYSYTDVQEGKTGIRYYRLEQVDLDGKTAQFAARAVNFGGKAAESTAVAYPSPLNSGDQLRLALGAGLAGTGQIRVLDMTGRTVSTQSVDLEIGANDVEVARMGELKAGIYMVNVTLPSGETKKMKVVKQ</sequence>
<organism evidence="2 3">
    <name type="scientific">Hymenobacter ruricola</name>
    <dbReference type="NCBI Taxonomy" id="2791023"/>
    <lineage>
        <taxon>Bacteria</taxon>
        <taxon>Pseudomonadati</taxon>
        <taxon>Bacteroidota</taxon>
        <taxon>Cytophagia</taxon>
        <taxon>Cytophagales</taxon>
        <taxon>Hymenobacteraceae</taxon>
        <taxon>Hymenobacter</taxon>
    </lineage>
</organism>
<protein>
    <submittedName>
        <fullName evidence="2">T9SS type A sorting domain-containing protein</fullName>
    </submittedName>
</protein>
<dbReference type="Gene3D" id="2.60.40.10">
    <property type="entry name" value="Immunoglobulins"/>
    <property type="match status" value="1"/>
</dbReference>
<evidence type="ECO:0000313" key="3">
    <source>
        <dbReference type="Proteomes" id="UP000618931"/>
    </source>
</evidence>
<evidence type="ECO:0000313" key="2">
    <source>
        <dbReference type="EMBL" id="MBF9222629.1"/>
    </source>
</evidence>
<keyword evidence="1" id="KW-0732">Signal</keyword>
<dbReference type="EMBL" id="JADQDM010000008">
    <property type="protein sequence ID" value="MBF9222629.1"/>
    <property type="molecule type" value="Genomic_DNA"/>
</dbReference>
<dbReference type="InterPro" id="IPR013783">
    <property type="entry name" value="Ig-like_fold"/>
</dbReference>
<feature type="chain" id="PRO_5047014108" evidence="1">
    <location>
        <begin position="39"/>
        <end position="760"/>
    </location>
</feature>
<comment type="caution">
    <text evidence="2">The sequence shown here is derived from an EMBL/GenBank/DDBJ whole genome shotgun (WGS) entry which is preliminary data.</text>
</comment>
<accession>A0ABS0I7X4</accession>
<dbReference type="InterPro" id="IPR026444">
    <property type="entry name" value="Secre_tail"/>
</dbReference>
<proteinExistence type="predicted"/>
<evidence type="ECO:0000256" key="1">
    <source>
        <dbReference type="SAM" id="SignalP"/>
    </source>
</evidence>
<reference evidence="2 3" key="1">
    <citation type="submission" date="2020-11" db="EMBL/GenBank/DDBJ databases">
        <authorList>
            <person name="Kim M.K."/>
        </authorList>
    </citation>
    <scope>NUCLEOTIDE SEQUENCE [LARGE SCALE GENOMIC DNA]</scope>
    <source>
        <strain evidence="2 3">BT662</strain>
    </source>
</reference>